<sequence>MFRQMRRKKQILSENENIELLKSNTSGVLALADADGYSYAVPLSYVYADNAIYFHCAKHGHKIDLINKNNKVSFCVICKDDVVPQAFTTHFKSVIVFGTIRIVTEESKKLLGLEKLVDQYSAGYEEKGSEEIKRLWNQVCVLELKVDHMTGKQAIELVPSTIAD</sequence>
<protein>
    <recommendedName>
        <fullName evidence="2">Pyridoxamine 5'-phosphate oxidase putative domain-containing protein</fullName>
    </recommendedName>
</protein>
<dbReference type="Gene3D" id="2.30.110.10">
    <property type="entry name" value="Electron Transport, Fmn-binding Protein, Chain A"/>
    <property type="match status" value="1"/>
</dbReference>
<dbReference type="AlphaFoldDB" id="A0A644YT54"/>
<name>A0A644YT54_9ZZZZ</name>
<proteinExistence type="predicted"/>
<accession>A0A644YT54</accession>
<dbReference type="InterPro" id="IPR012349">
    <property type="entry name" value="Split_barrel_FMN-bd"/>
</dbReference>
<dbReference type="InterPro" id="IPR024747">
    <property type="entry name" value="Pyridox_Oxase-rel"/>
</dbReference>
<dbReference type="Pfam" id="PF12900">
    <property type="entry name" value="Pyridox_ox_2"/>
    <property type="match status" value="1"/>
</dbReference>
<dbReference type="EMBL" id="VSSQ01006090">
    <property type="protein sequence ID" value="MPM31497.1"/>
    <property type="molecule type" value="Genomic_DNA"/>
</dbReference>
<gene>
    <name evidence="1" type="ORF">SDC9_78052</name>
</gene>
<evidence type="ECO:0008006" key="2">
    <source>
        <dbReference type="Google" id="ProtNLM"/>
    </source>
</evidence>
<comment type="caution">
    <text evidence="1">The sequence shown here is derived from an EMBL/GenBank/DDBJ whole genome shotgun (WGS) entry which is preliminary data.</text>
</comment>
<dbReference type="SUPFAM" id="SSF50475">
    <property type="entry name" value="FMN-binding split barrel"/>
    <property type="match status" value="1"/>
</dbReference>
<dbReference type="PANTHER" id="PTHR34071:SF2">
    <property type="entry name" value="FLAVIN-NUCLEOTIDE-BINDING PROTEIN"/>
    <property type="match status" value="1"/>
</dbReference>
<organism evidence="1">
    <name type="scientific">bioreactor metagenome</name>
    <dbReference type="NCBI Taxonomy" id="1076179"/>
    <lineage>
        <taxon>unclassified sequences</taxon>
        <taxon>metagenomes</taxon>
        <taxon>ecological metagenomes</taxon>
    </lineage>
</organism>
<evidence type="ECO:0000313" key="1">
    <source>
        <dbReference type="EMBL" id="MPM31497.1"/>
    </source>
</evidence>
<reference evidence="1" key="1">
    <citation type="submission" date="2019-08" db="EMBL/GenBank/DDBJ databases">
        <authorList>
            <person name="Kucharzyk K."/>
            <person name="Murdoch R.W."/>
            <person name="Higgins S."/>
            <person name="Loffler F."/>
        </authorList>
    </citation>
    <scope>NUCLEOTIDE SEQUENCE</scope>
</reference>
<dbReference type="PANTHER" id="PTHR34071">
    <property type="entry name" value="5-NITROIMIDAZOLE ANTIBIOTICS RESISTANCE PROTEIN, NIMA-FAMILY-RELATED PROTEIN-RELATED"/>
    <property type="match status" value="1"/>
</dbReference>